<evidence type="ECO:0000313" key="1">
    <source>
        <dbReference type="EMBL" id="CAF1365802.1"/>
    </source>
</evidence>
<dbReference type="Proteomes" id="UP000663870">
    <property type="component" value="Unassembled WGS sequence"/>
</dbReference>
<dbReference type="EMBL" id="CAJNOL010005724">
    <property type="protein sequence ID" value="CAF1608922.1"/>
    <property type="molecule type" value="Genomic_DNA"/>
</dbReference>
<dbReference type="Proteomes" id="UP000663854">
    <property type="component" value="Unassembled WGS sequence"/>
</dbReference>
<reference evidence="2" key="1">
    <citation type="submission" date="2021-02" db="EMBL/GenBank/DDBJ databases">
        <authorList>
            <person name="Nowell W R."/>
        </authorList>
    </citation>
    <scope>NUCLEOTIDE SEQUENCE</scope>
</reference>
<comment type="caution">
    <text evidence="2">The sequence shown here is derived from an EMBL/GenBank/DDBJ whole genome shotgun (WGS) entry which is preliminary data.</text>
</comment>
<accession>A0A816BD71</accession>
<evidence type="ECO:0000313" key="2">
    <source>
        <dbReference type="EMBL" id="CAF1608922.1"/>
    </source>
</evidence>
<evidence type="ECO:0000313" key="3">
    <source>
        <dbReference type="Proteomes" id="UP000663870"/>
    </source>
</evidence>
<organism evidence="2 3">
    <name type="scientific">Rotaria sordida</name>
    <dbReference type="NCBI Taxonomy" id="392033"/>
    <lineage>
        <taxon>Eukaryota</taxon>
        <taxon>Metazoa</taxon>
        <taxon>Spiralia</taxon>
        <taxon>Gnathifera</taxon>
        <taxon>Rotifera</taxon>
        <taxon>Eurotatoria</taxon>
        <taxon>Bdelloidea</taxon>
        <taxon>Philodinida</taxon>
        <taxon>Philodinidae</taxon>
        <taxon>Rotaria</taxon>
    </lineage>
</organism>
<name>A0A816BD71_9BILA</name>
<proteinExistence type="predicted"/>
<protein>
    <submittedName>
        <fullName evidence="2">Uncharacterized protein</fullName>
    </submittedName>
</protein>
<dbReference type="AlphaFoldDB" id="A0A816BD71"/>
<keyword evidence="3" id="KW-1185">Reference proteome</keyword>
<feature type="non-terminal residue" evidence="2">
    <location>
        <position position="1"/>
    </location>
</feature>
<dbReference type="EMBL" id="CAJNOH010004312">
    <property type="protein sequence ID" value="CAF1365802.1"/>
    <property type="molecule type" value="Genomic_DNA"/>
</dbReference>
<gene>
    <name evidence="2" type="ORF">JXQ802_LOCUS49178</name>
    <name evidence="1" type="ORF">PYM288_LOCUS33109</name>
</gene>
<sequence length="27" mass="3123">MIPEELLLEPPFEGACIYPKLGPPRRR</sequence>